<dbReference type="GO" id="GO:0003700">
    <property type="term" value="F:DNA-binding transcription factor activity"/>
    <property type="evidence" value="ECO:0007669"/>
    <property type="project" value="InterPro"/>
</dbReference>
<name>A0A6A9UXP0_9ACTN</name>
<evidence type="ECO:0000313" key="3">
    <source>
        <dbReference type="EMBL" id="MVA76495.1"/>
    </source>
</evidence>
<dbReference type="InterPro" id="IPR036390">
    <property type="entry name" value="WH_DNA-bd_sf"/>
</dbReference>
<evidence type="ECO:0000256" key="1">
    <source>
        <dbReference type="ARBA" id="ARBA00004496"/>
    </source>
</evidence>
<gene>
    <name evidence="3" type="ORF">GC722_10735</name>
</gene>
<dbReference type="GO" id="GO:0005737">
    <property type="term" value="C:cytoplasm"/>
    <property type="evidence" value="ECO:0007669"/>
    <property type="project" value="UniProtKB-SubCell"/>
</dbReference>
<dbReference type="RefSeq" id="WP_156610027.1">
    <property type="nucleotide sequence ID" value="NZ_WPCU01000006.1"/>
</dbReference>
<dbReference type="GO" id="GO:0006950">
    <property type="term" value="P:response to stress"/>
    <property type="evidence" value="ECO:0007669"/>
    <property type="project" value="TreeGrafter"/>
</dbReference>
<dbReference type="AlphaFoldDB" id="A0A6A9UXP0"/>
<dbReference type="Proteomes" id="UP000435304">
    <property type="component" value="Unassembled WGS sequence"/>
</dbReference>
<dbReference type="Pfam" id="PF01047">
    <property type="entry name" value="MarR"/>
    <property type="match status" value="1"/>
</dbReference>
<reference evidence="3 4" key="1">
    <citation type="submission" date="2019-12" db="EMBL/GenBank/DDBJ databases">
        <title>Auraticoccus cholistani sp. nov., an actinomycete isolated from soil of Cholistan desert.</title>
        <authorList>
            <person name="Cheema M.T."/>
        </authorList>
    </citation>
    <scope>NUCLEOTIDE SEQUENCE [LARGE SCALE GENOMIC DNA]</scope>
    <source>
        <strain evidence="3 4">F435</strain>
    </source>
</reference>
<proteinExistence type="predicted"/>
<dbReference type="SUPFAM" id="SSF46785">
    <property type="entry name" value="Winged helix' DNA-binding domain"/>
    <property type="match status" value="1"/>
</dbReference>
<comment type="caution">
    <text evidence="3">The sequence shown here is derived from an EMBL/GenBank/DDBJ whole genome shotgun (WGS) entry which is preliminary data.</text>
</comment>
<feature type="domain" description="HTH marR-type" evidence="2">
    <location>
        <begin position="41"/>
        <end position="171"/>
    </location>
</feature>
<dbReference type="PANTHER" id="PTHR33164">
    <property type="entry name" value="TRANSCRIPTIONAL REGULATOR, MARR FAMILY"/>
    <property type="match status" value="1"/>
</dbReference>
<comment type="subcellular location">
    <subcellularLocation>
        <location evidence="1">Cytoplasm</location>
    </subcellularLocation>
</comment>
<dbReference type="InterPro" id="IPR000835">
    <property type="entry name" value="HTH_MarR-typ"/>
</dbReference>
<accession>A0A6A9UXP0</accession>
<dbReference type="PANTHER" id="PTHR33164:SF5">
    <property type="entry name" value="ORGANIC HYDROPEROXIDE RESISTANCE TRANSCRIPTIONAL REGULATOR"/>
    <property type="match status" value="1"/>
</dbReference>
<dbReference type="Gene3D" id="1.10.10.10">
    <property type="entry name" value="Winged helix-like DNA-binding domain superfamily/Winged helix DNA-binding domain"/>
    <property type="match status" value="1"/>
</dbReference>
<dbReference type="InterPro" id="IPR036388">
    <property type="entry name" value="WH-like_DNA-bd_sf"/>
</dbReference>
<dbReference type="EMBL" id="WPCU01000006">
    <property type="protein sequence ID" value="MVA76495.1"/>
    <property type="molecule type" value="Genomic_DNA"/>
</dbReference>
<organism evidence="3 4">
    <name type="scientific">Auraticoccus cholistanensis</name>
    <dbReference type="NCBI Taxonomy" id="2656650"/>
    <lineage>
        <taxon>Bacteria</taxon>
        <taxon>Bacillati</taxon>
        <taxon>Actinomycetota</taxon>
        <taxon>Actinomycetes</taxon>
        <taxon>Propionibacteriales</taxon>
        <taxon>Propionibacteriaceae</taxon>
        <taxon>Auraticoccus</taxon>
    </lineage>
</organism>
<dbReference type="SMART" id="SM00347">
    <property type="entry name" value="HTH_MARR"/>
    <property type="match status" value="1"/>
</dbReference>
<dbReference type="PROSITE" id="PS50995">
    <property type="entry name" value="HTH_MARR_2"/>
    <property type="match status" value="1"/>
</dbReference>
<evidence type="ECO:0000313" key="4">
    <source>
        <dbReference type="Proteomes" id="UP000435304"/>
    </source>
</evidence>
<evidence type="ECO:0000259" key="2">
    <source>
        <dbReference type="PROSITE" id="PS50995"/>
    </source>
</evidence>
<sequence>MSTPVVRARTVRALTTIGSSSKADRREDEVAEDGEDLLALEAQVCFALAVASRRVIALYRPVLEPLGLTHPQYLVMLALWQHGPLTLAGLSTLVHQEPPTLSPMVKRLESLGYLVRERDPDDDRALRLVLTERGRALREQALDIPPTMLARLGMDAEQLAALNGVLADLIRAGDLADTNQRARVAHQHRLRPTTARTR</sequence>
<protein>
    <submittedName>
        <fullName evidence="3">MarR family transcriptional regulator</fullName>
    </submittedName>
</protein>
<keyword evidence="4" id="KW-1185">Reference proteome</keyword>
<dbReference type="InterPro" id="IPR039422">
    <property type="entry name" value="MarR/SlyA-like"/>
</dbReference>